<name>A0A0F7RWB4_9BASI</name>
<feature type="compositionally biased region" description="Basic residues" evidence="1">
    <location>
        <begin position="47"/>
        <end position="58"/>
    </location>
</feature>
<accession>A0A0F7RWB4</accession>
<protein>
    <submittedName>
        <fullName evidence="2">Uncharacterized protein</fullName>
    </submittedName>
</protein>
<keyword evidence="3" id="KW-1185">Reference proteome</keyword>
<evidence type="ECO:0000313" key="2">
    <source>
        <dbReference type="EMBL" id="CDR99643.1"/>
    </source>
</evidence>
<evidence type="ECO:0000256" key="1">
    <source>
        <dbReference type="SAM" id="MobiDB-lite"/>
    </source>
</evidence>
<dbReference type="EMBL" id="CCFA01001391">
    <property type="protein sequence ID" value="CDR99643.1"/>
    <property type="molecule type" value="Genomic_DNA"/>
</dbReference>
<feature type="compositionally biased region" description="Basic and acidic residues" evidence="1">
    <location>
        <begin position="14"/>
        <end position="31"/>
    </location>
</feature>
<evidence type="ECO:0000313" key="3">
    <source>
        <dbReference type="Proteomes" id="UP000242770"/>
    </source>
</evidence>
<sequence>MSTQMFKRASNRAGDPEERYGLAPALREKQRGSSGSSGLYDGVTGVHARRTRHQKRRA</sequence>
<feature type="region of interest" description="Disordered" evidence="1">
    <location>
        <begin position="1"/>
        <end position="58"/>
    </location>
</feature>
<gene>
    <name evidence="2" type="primary">SSCI26110.1</name>
</gene>
<dbReference type="Proteomes" id="UP000242770">
    <property type="component" value="Unassembled WGS sequence"/>
</dbReference>
<organism evidence="2 3">
    <name type="scientific">Sporisorium scitamineum</name>
    <dbReference type="NCBI Taxonomy" id="49012"/>
    <lineage>
        <taxon>Eukaryota</taxon>
        <taxon>Fungi</taxon>
        <taxon>Dikarya</taxon>
        <taxon>Basidiomycota</taxon>
        <taxon>Ustilaginomycotina</taxon>
        <taxon>Ustilaginomycetes</taxon>
        <taxon>Ustilaginales</taxon>
        <taxon>Ustilaginaceae</taxon>
        <taxon>Sporisorium</taxon>
    </lineage>
</organism>
<dbReference type="AlphaFoldDB" id="A0A0F7RWB4"/>
<reference evidence="3" key="1">
    <citation type="submission" date="2014-06" db="EMBL/GenBank/DDBJ databases">
        <authorList>
            <person name="Berkman P.J."/>
        </authorList>
    </citation>
    <scope>NUCLEOTIDE SEQUENCE [LARGE SCALE GENOMIC DNA]</scope>
</reference>
<proteinExistence type="predicted"/>